<dbReference type="PANTHER" id="PTHR43863">
    <property type="entry name" value="HYDROLASE, PUTATIVE (AFU_ORTHOLOGUE AFUA_1G03140)-RELATED"/>
    <property type="match status" value="1"/>
</dbReference>
<dbReference type="InterPro" id="IPR017853">
    <property type="entry name" value="GH"/>
</dbReference>
<dbReference type="Gene3D" id="3.20.20.80">
    <property type="entry name" value="Glycosidases"/>
    <property type="match status" value="1"/>
</dbReference>
<evidence type="ECO:0000313" key="8">
    <source>
        <dbReference type="EMBL" id="MFA0789320.1"/>
    </source>
</evidence>
<dbReference type="EMBL" id="JBGMEL010000001">
    <property type="protein sequence ID" value="MFA0789320.1"/>
    <property type="molecule type" value="Genomic_DNA"/>
</dbReference>
<comment type="similarity">
    <text evidence="1 2">Belongs to the glycosyl hydrolase 31 family.</text>
</comment>
<proteinExistence type="inferred from homology"/>
<evidence type="ECO:0000259" key="6">
    <source>
        <dbReference type="Pfam" id="PF17137"/>
    </source>
</evidence>
<dbReference type="InterPro" id="IPR013780">
    <property type="entry name" value="Glyco_hydro_b"/>
</dbReference>
<dbReference type="InterPro" id="IPR051816">
    <property type="entry name" value="Glycosyl_Hydrolase_31"/>
</dbReference>
<feature type="domain" description="Glycoside hydrolase family 31 TIM barrel" evidence="4">
    <location>
        <begin position="273"/>
        <end position="593"/>
    </location>
</feature>
<dbReference type="InterPro" id="IPR011013">
    <property type="entry name" value="Gal_mutarotase_sf_dom"/>
</dbReference>
<evidence type="ECO:0000259" key="7">
    <source>
        <dbReference type="Pfam" id="PF21365"/>
    </source>
</evidence>
<dbReference type="InterPro" id="IPR033403">
    <property type="entry name" value="DUF5110"/>
</dbReference>
<keyword evidence="9" id="KW-1185">Reference proteome</keyword>
<dbReference type="SUPFAM" id="SSF74650">
    <property type="entry name" value="Galactose mutarotase-like"/>
    <property type="match status" value="1"/>
</dbReference>
<evidence type="ECO:0000256" key="1">
    <source>
        <dbReference type="ARBA" id="ARBA00007806"/>
    </source>
</evidence>
<feature type="domain" description="DUF5110" evidence="6">
    <location>
        <begin position="702"/>
        <end position="776"/>
    </location>
</feature>
<dbReference type="CDD" id="cd06598">
    <property type="entry name" value="GH31_transferase_CtsZ"/>
    <property type="match status" value="1"/>
</dbReference>
<dbReference type="InterPro" id="IPR048395">
    <property type="entry name" value="Glyco_hydro_31_C"/>
</dbReference>
<dbReference type="Gene3D" id="2.60.40.1760">
    <property type="entry name" value="glycosyl hydrolase (family 31)"/>
    <property type="match status" value="1"/>
</dbReference>
<dbReference type="Pfam" id="PF01055">
    <property type="entry name" value="Glyco_hydro_31_2nd"/>
    <property type="match status" value="1"/>
</dbReference>
<dbReference type="CDD" id="cd14752">
    <property type="entry name" value="GH31_N"/>
    <property type="match status" value="1"/>
</dbReference>
<feature type="domain" description="Glycosyl hydrolase family 31 C-terminal" evidence="7">
    <location>
        <begin position="601"/>
        <end position="686"/>
    </location>
</feature>
<evidence type="ECO:0000256" key="3">
    <source>
        <dbReference type="SAM" id="SignalP"/>
    </source>
</evidence>
<dbReference type="Proteomes" id="UP001569414">
    <property type="component" value="Unassembled WGS sequence"/>
</dbReference>
<comment type="caution">
    <text evidence="8">The sequence shown here is derived from an EMBL/GenBank/DDBJ whole genome shotgun (WGS) entry which is preliminary data.</text>
</comment>
<evidence type="ECO:0000259" key="4">
    <source>
        <dbReference type="Pfam" id="PF01055"/>
    </source>
</evidence>
<dbReference type="RefSeq" id="WP_371842425.1">
    <property type="nucleotide sequence ID" value="NZ_JBGMEL010000001.1"/>
</dbReference>
<accession>A0ABV4NIZ8</accession>
<feature type="signal peptide" evidence="3">
    <location>
        <begin position="1"/>
        <end position="46"/>
    </location>
</feature>
<feature type="domain" description="Glycoside hydrolase family 31 N-terminal" evidence="5">
    <location>
        <begin position="71"/>
        <end position="230"/>
    </location>
</feature>
<evidence type="ECO:0000313" key="9">
    <source>
        <dbReference type="Proteomes" id="UP001569414"/>
    </source>
</evidence>
<dbReference type="SUPFAM" id="SSF51011">
    <property type="entry name" value="Glycosyl hydrolase domain"/>
    <property type="match status" value="1"/>
</dbReference>
<dbReference type="Pfam" id="PF21365">
    <property type="entry name" value="Glyco_hydro_31_3rd"/>
    <property type="match status" value="1"/>
</dbReference>
<keyword evidence="2" id="KW-0326">Glycosidase</keyword>
<dbReference type="Gene3D" id="2.60.40.1180">
    <property type="entry name" value="Golgi alpha-mannosidase II"/>
    <property type="match status" value="2"/>
</dbReference>
<dbReference type="PANTHER" id="PTHR43863:SF2">
    <property type="entry name" value="MALTASE-GLUCOAMYLASE"/>
    <property type="match status" value="1"/>
</dbReference>
<feature type="chain" id="PRO_5045336179" evidence="3">
    <location>
        <begin position="47"/>
        <end position="834"/>
    </location>
</feature>
<evidence type="ECO:0000259" key="5">
    <source>
        <dbReference type="Pfam" id="PF13802"/>
    </source>
</evidence>
<keyword evidence="2" id="KW-0378">Hydrolase</keyword>
<dbReference type="InterPro" id="IPR000322">
    <property type="entry name" value="Glyco_hydro_31_TIM"/>
</dbReference>
<protein>
    <submittedName>
        <fullName evidence="8">TIM-barrel domain-containing protein</fullName>
    </submittedName>
</protein>
<sequence length="834" mass="94808">MRSRRATAKPSSPNKQLKSCAMILKFPLLRLLCLATALCLSTQALASEQRTYRDHTMSEDSLTVQTSEGEVTITPVGPSALSVLYRRKGLKQLPSFALAPQNTQQTKAKLEQQGDKLVYTTGSLSAVIHKSPFRIEYLRGAEQILSEESGFFATETMRGFRFALSPEEKLLGGGERVLGMDRRGQRLPLYNRAHYGYTTESNQMYFSLPAILSSNKYILLFDNSATGTLDLGTSEEDILQFEAVAGRTAYIVVAGETYPQLLENYVTTTGKQPLPPRWALGNFASRFGYHSEAEVRATVDKYAEEDFPLDALVLDLYWFGPDIKGHMGNLAWDREAFPEPEKMMADLKARGINTILVTEPFVLSTSERWQEAVVNNALAKNLAGEPKRFDFYFGNTGLIDVFSEDGRDWFWNIYDGLLEQGVAGWWGDLGEPEVHPSDTVHAIGMADEIHNAFGHAWAQLLHERQTAKQPERRPFIMMRAGFAGSQRYGMIPWTGDVAREWGGLQPQVELALSMGLLGFGYTHSDLGGFAGGEEFNRELYIRWLQYGVFQPVYRPHAQEHIASEPVFHDRRTRDILREYVKLRYRLLPYNYTLAFENSQTGLPLMRPLFFENESDLSLLDYKDAYLWGMDFLVAPVVEEDLDEVAIKLPGGIWFDYWTDEQHSGDQTLVEVDLKTIPVLVRAGAIIPTIDDIHSSRDYSSKNLTLDYYAHPSAAKSERYVYEDDGATAQAFEKGQYEKLHFFAENKQRGLTFTFRREGEGYTGMPESRRVTLKIHNWQQEPSQLDITGEPLPIFDSEKDFTQANRGAWYHERKQQLLVKFNWSKEPLDLLLTNP</sequence>
<gene>
    <name evidence="8" type="ORF">ACCI51_02110</name>
</gene>
<dbReference type="Pfam" id="PF13802">
    <property type="entry name" value="Gal_mutarotas_2"/>
    <property type="match status" value="1"/>
</dbReference>
<evidence type="ECO:0000256" key="2">
    <source>
        <dbReference type="RuleBase" id="RU361185"/>
    </source>
</evidence>
<reference evidence="8 9" key="1">
    <citation type="submission" date="2024-08" db="EMBL/GenBank/DDBJ databases">
        <authorList>
            <person name="Ishaq N."/>
        </authorList>
    </citation>
    <scope>NUCLEOTIDE SEQUENCE [LARGE SCALE GENOMIC DNA]</scope>
    <source>
        <strain evidence="8 9">JCM 30400</strain>
    </source>
</reference>
<dbReference type="InterPro" id="IPR025887">
    <property type="entry name" value="Glyco_hydro_31_N_dom"/>
</dbReference>
<dbReference type="SUPFAM" id="SSF51445">
    <property type="entry name" value="(Trans)glycosidases"/>
    <property type="match status" value="1"/>
</dbReference>
<organism evidence="8 9">
    <name type="scientific">Microbulbifer echini</name>
    <dbReference type="NCBI Taxonomy" id="1529067"/>
    <lineage>
        <taxon>Bacteria</taxon>
        <taxon>Pseudomonadati</taxon>
        <taxon>Pseudomonadota</taxon>
        <taxon>Gammaproteobacteria</taxon>
        <taxon>Cellvibrionales</taxon>
        <taxon>Microbulbiferaceae</taxon>
        <taxon>Microbulbifer</taxon>
    </lineage>
</organism>
<name>A0ABV4NIZ8_9GAMM</name>
<keyword evidence="3" id="KW-0732">Signal</keyword>
<dbReference type="Pfam" id="PF17137">
    <property type="entry name" value="DUF5110"/>
    <property type="match status" value="1"/>
</dbReference>